<keyword evidence="3" id="KW-0804">Transcription</keyword>
<dbReference type="GO" id="GO:0003677">
    <property type="term" value="F:DNA binding"/>
    <property type="evidence" value="ECO:0007669"/>
    <property type="project" value="UniProtKB-KW"/>
</dbReference>
<keyword evidence="2" id="KW-0238">DNA-binding</keyword>
<keyword evidence="1" id="KW-0805">Transcription regulation</keyword>
<evidence type="ECO:0000256" key="3">
    <source>
        <dbReference type="ARBA" id="ARBA00023163"/>
    </source>
</evidence>
<dbReference type="Proteomes" id="UP001236239">
    <property type="component" value="Unassembled WGS sequence"/>
</dbReference>
<dbReference type="Gene3D" id="2.10.109.10">
    <property type="entry name" value="Umud Fragment, subunit A"/>
    <property type="match status" value="1"/>
</dbReference>
<dbReference type="SMART" id="SM00530">
    <property type="entry name" value="HTH_XRE"/>
    <property type="match status" value="1"/>
</dbReference>
<dbReference type="Pfam" id="PF00717">
    <property type="entry name" value="Peptidase_S24"/>
    <property type="match status" value="1"/>
</dbReference>
<reference evidence="5" key="1">
    <citation type="journal article" date="2023" name="Front. Microbiol.">
        <title>Phylogeography and host specificity of Pasteurellaceae pathogenic to sea-farmed fish in the north-east Atlantic.</title>
        <authorList>
            <person name="Gulla S."/>
            <person name="Colquhoun D.J."/>
            <person name="Olsen A.B."/>
            <person name="Spilsberg B."/>
            <person name="Lagesen K."/>
            <person name="Aakesson C.P."/>
            <person name="Strom S."/>
            <person name="Manji F."/>
            <person name="Birkbeck T.H."/>
            <person name="Nilsen H.K."/>
        </authorList>
    </citation>
    <scope>NUCLEOTIDE SEQUENCE</scope>
    <source>
        <strain evidence="5">TW16_20</strain>
    </source>
</reference>
<protein>
    <submittedName>
        <fullName evidence="5">Helix-turn-helix transcriptional regulator</fullName>
    </submittedName>
</protein>
<dbReference type="InterPro" id="IPR036286">
    <property type="entry name" value="LexA/Signal_pep-like_sf"/>
</dbReference>
<dbReference type="Pfam" id="PF01381">
    <property type="entry name" value="HTH_3"/>
    <property type="match status" value="1"/>
</dbReference>
<evidence type="ECO:0000313" key="5">
    <source>
        <dbReference type="EMBL" id="MDP8173152.1"/>
    </source>
</evidence>
<dbReference type="SUPFAM" id="SSF51306">
    <property type="entry name" value="LexA/Signal peptidase"/>
    <property type="match status" value="1"/>
</dbReference>
<proteinExistence type="predicted"/>
<dbReference type="Gene3D" id="1.10.260.40">
    <property type="entry name" value="lambda repressor-like DNA-binding domains"/>
    <property type="match status" value="1"/>
</dbReference>
<comment type="caution">
    <text evidence="5">The sequence shown here is derived from an EMBL/GenBank/DDBJ whole genome shotgun (WGS) entry which is preliminary data.</text>
</comment>
<dbReference type="AlphaFoldDB" id="A0AAJ6NAC2"/>
<dbReference type="InterPro" id="IPR010982">
    <property type="entry name" value="Lambda_DNA-bd_dom_sf"/>
</dbReference>
<evidence type="ECO:0000256" key="1">
    <source>
        <dbReference type="ARBA" id="ARBA00023015"/>
    </source>
</evidence>
<dbReference type="PROSITE" id="PS50943">
    <property type="entry name" value="HTH_CROC1"/>
    <property type="match status" value="1"/>
</dbReference>
<dbReference type="EMBL" id="JASAYQ010000011">
    <property type="protein sequence ID" value="MDP8173152.1"/>
    <property type="molecule type" value="Genomic_DNA"/>
</dbReference>
<dbReference type="SUPFAM" id="SSF47413">
    <property type="entry name" value="lambda repressor-like DNA-binding domains"/>
    <property type="match status" value="1"/>
</dbReference>
<evidence type="ECO:0000259" key="4">
    <source>
        <dbReference type="PROSITE" id="PS50943"/>
    </source>
</evidence>
<feature type="domain" description="HTH cro/C1-type" evidence="4">
    <location>
        <begin position="11"/>
        <end position="64"/>
    </location>
</feature>
<accession>A0AAJ6NAC2</accession>
<name>A0AAJ6NAC2_9PAST</name>
<gene>
    <name evidence="5" type="ORF">QJU93_07250</name>
</gene>
<organism evidence="5 6">
    <name type="scientific">Phocoenobacter skyensis</name>
    <dbReference type="NCBI Taxonomy" id="97481"/>
    <lineage>
        <taxon>Bacteria</taxon>
        <taxon>Pseudomonadati</taxon>
        <taxon>Pseudomonadota</taxon>
        <taxon>Gammaproteobacteria</taxon>
        <taxon>Pasteurellales</taxon>
        <taxon>Pasteurellaceae</taxon>
        <taxon>Phocoenobacter</taxon>
    </lineage>
</organism>
<dbReference type="PANTHER" id="PTHR40661:SF3">
    <property type="entry name" value="FELS-1 PROPHAGE TRANSCRIPTIONAL REGULATOR"/>
    <property type="match status" value="1"/>
</dbReference>
<dbReference type="PANTHER" id="PTHR40661">
    <property type="match status" value="1"/>
</dbReference>
<evidence type="ECO:0000256" key="2">
    <source>
        <dbReference type="ARBA" id="ARBA00023125"/>
    </source>
</evidence>
<dbReference type="CDD" id="cd00093">
    <property type="entry name" value="HTH_XRE"/>
    <property type="match status" value="1"/>
</dbReference>
<dbReference type="CDD" id="cd06529">
    <property type="entry name" value="S24_LexA-like"/>
    <property type="match status" value="1"/>
</dbReference>
<dbReference type="InterPro" id="IPR001387">
    <property type="entry name" value="Cro/C1-type_HTH"/>
</dbReference>
<sequence>MNHYLTLAERLQNSMVKADLSQQKLAEKVNISQQAIGKMLIGETRNPRNLVEIANVLGVNPVWLKTGIGSPEVLNSSQDSFENGVIRVSVLDIYASAGDGELITSDFVEEITTISYKQEYFQQIFNSANAEFIKLINVKGDSMSPTFESGDLVFVDTSINRFDGDGVYIFNYNNELRIKRLQRTGEQLLVISDNSLYREWSITKEDEYKLVICAKVLYSQSQKLKKFG</sequence>
<dbReference type="InterPro" id="IPR039418">
    <property type="entry name" value="LexA-like"/>
</dbReference>
<dbReference type="InterPro" id="IPR015927">
    <property type="entry name" value="Peptidase_S24_S26A/B/C"/>
</dbReference>
<evidence type="ECO:0000313" key="6">
    <source>
        <dbReference type="Proteomes" id="UP001236239"/>
    </source>
</evidence>
<dbReference type="RefSeq" id="WP_306384723.1">
    <property type="nucleotide sequence ID" value="NZ_JASAYN010000006.1"/>
</dbReference>